<evidence type="ECO:0000256" key="1">
    <source>
        <dbReference type="ARBA" id="ARBA00004141"/>
    </source>
</evidence>
<comment type="subcellular location">
    <subcellularLocation>
        <location evidence="1">Membrane</location>
        <topology evidence="1">Multi-pass membrane protein</topology>
    </subcellularLocation>
</comment>
<keyword evidence="2 5" id="KW-0812">Transmembrane</keyword>
<dbReference type="EMBL" id="NEDP02005595">
    <property type="protein sequence ID" value="OWF37107.1"/>
    <property type="molecule type" value="Genomic_DNA"/>
</dbReference>
<dbReference type="Proteomes" id="UP000242188">
    <property type="component" value="Unassembled WGS sequence"/>
</dbReference>
<name>A0A210PKV0_MIZYE</name>
<dbReference type="GO" id="GO:0005886">
    <property type="term" value="C:plasma membrane"/>
    <property type="evidence" value="ECO:0007669"/>
    <property type="project" value="TreeGrafter"/>
</dbReference>
<dbReference type="GO" id="GO:0004930">
    <property type="term" value="F:G protein-coupled receptor activity"/>
    <property type="evidence" value="ECO:0007669"/>
    <property type="project" value="TreeGrafter"/>
</dbReference>
<gene>
    <name evidence="6" type="ORF">KP79_PYT25312</name>
</gene>
<dbReference type="Gene3D" id="1.20.1070.10">
    <property type="entry name" value="Rhodopsin 7-helix transmembrane proteins"/>
    <property type="match status" value="1"/>
</dbReference>
<dbReference type="CDD" id="cd00637">
    <property type="entry name" value="7tm_classA_rhodopsin-like"/>
    <property type="match status" value="1"/>
</dbReference>
<evidence type="ECO:0008006" key="8">
    <source>
        <dbReference type="Google" id="ProtNLM"/>
    </source>
</evidence>
<evidence type="ECO:0000256" key="2">
    <source>
        <dbReference type="ARBA" id="ARBA00022692"/>
    </source>
</evidence>
<reference evidence="6 7" key="1">
    <citation type="journal article" date="2017" name="Nat. Ecol. Evol.">
        <title>Scallop genome provides insights into evolution of bilaterian karyotype and development.</title>
        <authorList>
            <person name="Wang S."/>
            <person name="Zhang J."/>
            <person name="Jiao W."/>
            <person name="Li J."/>
            <person name="Xun X."/>
            <person name="Sun Y."/>
            <person name="Guo X."/>
            <person name="Huan P."/>
            <person name="Dong B."/>
            <person name="Zhang L."/>
            <person name="Hu X."/>
            <person name="Sun X."/>
            <person name="Wang J."/>
            <person name="Zhao C."/>
            <person name="Wang Y."/>
            <person name="Wang D."/>
            <person name="Huang X."/>
            <person name="Wang R."/>
            <person name="Lv J."/>
            <person name="Li Y."/>
            <person name="Zhang Z."/>
            <person name="Liu B."/>
            <person name="Lu W."/>
            <person name="Hui Y."/>
            <person name="Liang J."/>
            <person name="Zhou Z."/>
            <person name="Hou R."/>
            <person name="Li X."/>
            <person name="Liu Y."/>
            <person name="Li H."/>
            <person name="Ning X."/>
            <person name="Lin Y."/>
            <person name="Zhao L."/>
            <person name="Xing Q."/>
            <person name="Dou J."/>
            <person name="Li Y."/>
            <person name="Mao J."/>
            <person name="Guo H."/>
            <person name="Dou H."/>
            <person name="Li T."/>
            <person name="Mu C."/>
            <person name="Jiang W."/>
            <person name="Fu Q."/>
            <person name="Fu X."/>
            <person name="Miao Y."/>
            <person name="Liu J."/>
            <person name="Yu Q."/>
            <person name="Li R."/>
            <person name="Liao H."/>
            <person name="Li X."/>
            <person name="Kong Y."/>
            <person name="Jiang Z."/>
            <person name="Chourrout D."/>
            <person name="Li R."/>
            <person name="Bao Z."/>
        </authorList>
    </citation>
    <scope>NUCLEOTIDE SEQUENCE [LARGE SCALE GENOMIC DNA]</scope>
    <source>
        <strain evidence="6 7">PY_sf001</strain>
    </source>
</reference>
<feature type="transmembrane region" description="Helical" evidence="5">
    <location>
        <begin position="104"/>
        <end position="126"/>
    </location>
</feature>
<evidence type="ECO:0000256" key="3">
    <source>
        <dbReference type="ARBA" id="ARBA00022989"/>
    </source>
</evidence>
<accession>A0A210PKV0</accession>
<evidence type="ECO:0000256" key="4">
    <source>
        <dbReference type="ARBA" id="ARBA00023136"/>
    </source>
</evidence>
<protein>
    <recommendedName>
        <fullName evidence="8">G-protein coupled receptors family 1 profile domain-containing protein</fullName>
    </recommendedName>
</protein>
<feature type="transmembrane region" description="Helical" evidence="5">
    <location>
        <begin position="62"/>
        <end position="84"/>
    </location>
</feature>
<dbReference type="SUPFAM" id="SSF81321">
    <property type="entry name" value="Family A G protein-coupled receptor-like"/>
    <property type="match status" value="1"/>
</dbReference>
<feature type="transmembrane region" description="Helical" evidence="5">
    <location>
        <begin position="138"/>
        <end position="157"/>
    </location>
</feature>
<evidence type="ECO:0000313" key="6">
    <source>
        <dbReference type="EMBL" id="OWF37107.1"/>
    </source>
</evidence>
<feature type="transmembrane region" description="Helical" evidence="5">
    <location>
        <begin position="20"/>
        <end position="42"/>
    </location>
</feature>
<feature type="transmembrane region" description="Helical" evidence="5">
    <location>
        <begin position="233"/>
        <end position="256"/>
    </location>
</feature>
<evidence type="ECO:0000313" key="7">
    <source>
        <dbReference type="Proteomes" id="UP000242188"/>
    </source>
</evidence>
<keyword evidence="4 5" id="KW-0472">Membrane</keyword>
<dbReference type="AlphaFoldDB" id="A0A210PKV0"/>
<dbReference type="PANTHER" id="PTHR23112">
    <property type="entry name" value="G PROTEIN-COUPLED RECEPTOR 157-RELATED"/>
    <property type="match status" value="1"/>
</dbReference>
<proteinExistence type="predicted"/>
<sequence>MSSGYDVPPLGLDNGQFYVIHVTAMLAMCASFTCASIVIGLFIKQRKAKRFYDRSKSERMIVYAAVCDATFNVIHSTEHIQMLVTKNLVLPRELCKFHGLMTLALGYAQVFLVLSVAVNIFCMMFLQKNITFGKYDWRLLTAVILGPFLIGFSSLIANKIGPNGAFCFFDSVTARQANFYLTTIPSCLVLGTNAILYGLTLYRIRSETKRLSETLGASSASIKRTHTAAKNMFLFLISFCVQWWAISVYGVWLRFAKGSHKNMLLCAVVTCVMFVDCSFDIGRCESVHLASGYPNLSGKIFEIIDFAGEDFGKEGRNVAELDYVVSRRQGSRETSRPFAYTGLVTHPSPPLKPLLFVF</sequence>
<dbReference type="GO" id="GO:0007189">
    <property type="term" value="P:adenylate cyclase-activating G protein-coupled receptor signaling pathway"/>
    <property type="evidence" value="ECO:0007669"/>
    <property type="project" value="TreeGrafter"/>
</dbReference>
<evidence type="ECO:0000256" key="5">
    <source>
        <dbReference type="SAM" id="Phobius"/>
    </source>
</evidence>
<comment type="caution">
    <text evidence="6">The sequence shown here is derived from an EMBL/GenBank/DDBJ whole genome shotgun (WGS) entry which is preliminary data.</text>
</comment>
<dbReference type="OrthoDB" id="6115658at2759"/>
<keyword evidence="7" id="KW-1185">Reference proteome</keyword>
<dbReference type="PANTHER" id="PTHR23112:SF0">
    <property type="entry name" value="TRANSMEMBRANE PROTEIN 116"/>
    <property type="match status" value="1"/>
</dbReference>
<feature type="transmembrane region" description="Helical" evidence="5">
    <location>
        <begin position="177"/>
        <end position="202"/>
    </location>
</feature>
<organism evidence="6 7">
    <name type="scientific">Mizuhopecten yessoensis</name>
    <name type="common">Japanese scallop</name>
    <name type="synonym">Patinopecten yessoensis</name>
    <dbReference type="NCBI Taxonomy" id="6573"/>
    <lineage>
        <taxon>Eukaryota</taxon>
        <taxon>Metazoa</taxon>
        <taxon>Spiralia</taxon>
        <taxon>Lophotrochozoa</taxon>
        <taxon>Mollusca</taxon>
        <taxon>Bivalvia</taxon>
        <taxon>Autobranchia</taxon>
        <taxon>Pteriomorphia</taxon>
        <taxon>Pectinida</taxon>
        <taxon>Pectinoidea</taxon>
        <taxon>Pectinidae</taxon>
        <taxon>Mizuhopecten</taxon>
    </lineage>
</organism>
<keyword evidence="3 5" id="KW-1133">Transmembrane helix</keyword>